<gene>
    <name evidence="3" type="ORF">AWW68_17210</name>
</gene>
<comment type="caution">
    <text evidence="3">The sequence shown here is derived from an EMBL/GenBank/DDBJ whole genome shotgun (WGS) entry which is preliminary data.</text>
</comment>
<proteinExistence type="predicted"/>
<keyword evidence="4" id="KW-1185">Reference proteome</keyword>
<evidence type="ECO:0000256" key="1">
    <source>
        <dbReference type="SAM" id="Phobius"/>
    </source>
</evidence>
<feature type="transmembrane region" description="Helical" evidence="1">
    <location>
        <begin position="34"/>
        <end position="55"/>
    </location>
</feature>
<feature type="transmembrane region" description="Helical" evidence="1">
    <location>
        <begin position="6"/>
        <end position="22"/>
    </location>
</feature>
<feature type="transmembrane region" description="Helical" evidence="1">
    <location>
        <begin position="275"/>
        <end position="294"/>
    </location>
</feature>
<accession>A0A150X1N0</accession>
<dbReference type="InterPro" id="IPR008756">
    <property type="entry name" value="Peptidase_M56"/>
</dbReference>
<keyword evidence="1" id="KW-0472">Membrane</keyword>
<organism evidence="3 4">
    <name type="scientific">Roseivirga spongicola</name>
    <dbReference type="NCBI Taxonomy" id="333140"/>
    <lineage>
        <taxon>Bacteria</taxon>
        <taxon>Pseudomonadati</taxon>
        <taxon>Bacteroidota</taxon>
        <taxon>Cytophagia</taxon>
        <taxon>Cytophagales</taxon>
        <taxon>Roseivirgaceae</taxon>
        <taxon>Roseivirga</taxon>
    </lineage>
</organism>
<feature type="domain" description="Peptidase M56" evidence="2">
    <location>
        <begin position="170"/>
        <end position="266"/>
    </location>
</feature>
<dbReference type="STRING" id="333140.AWW68_17210"/>
<name>A0A150X1N0_9BACT</name>
<reference evidence="3 4" key="1">
    <citation type="submission" date="2016-01" db="EMBL/GenBank/DDBJ databases">
        <title>Genome sequencing of Roseivirga spongicola UST030701-084.</title>
        <authorList>
            <person name="Selvaratnam C."/>
            <person name="Thevarajoo S."/>
            <person name="Goh K.M."/>
            <person name="Ee R."/>
            <person name="Chan K.-G."/>
            <person name="Chong C.S."/>
        </authorList>
    </citation>
    <scope>NUCLEOTIDE SEQUENCE [LARGE SCALE GENOMIC DNA]</scope>
    <source>
        <strain evidence="3 4">UST030701-084</strain>
    </source>
</reference>
<dbReference type="EMBL" id="LRPC01000029">
    <property type="protein sequence ID" value="KYG72639.1"/>
    <property type="molecule type" value="Genomic_DNA"/>
</dbReference>
<feature type="transmembrane region" description="Helical" evidence="1">
    <location>
        <begin position="99"/>
        <end position="117"/>
    </location>
</feature>
<evidence type="ECO:0000313" key="3">
    <source>
        <dbReference type="EMBL" id="KYG72639.1"/>
    </source>
</evidence>
<evidence type="ECO:0000259" key="2">
    <source>
        <dbReference type="Pfam" id="PF05569"/>
    </source>
</evidence>
<protein>
    <recommendedName>
        <fullName evidence="2">Peptidase M56 domain-containing protein</fullName>
    </recommendedName>
</protein>
<keyword evidence="1" id="KW-1133">Transmembrane helix</keyword>
<dbReference type="Proteomes" id="UP000075606">
    <property type="component" value="Unassembled WGS sequence"/>
</dbReference>
<dbReference type="RefSeq" id="WP_068224628.1">
    <property type="nucleotide sequence ID" value="NZ_CP139724.1"/>
</dbReference>
<dbReference type="OrthoDB" id="1522859at2"/>
<dbReference type="AlphaFoldDB" id="A0A150X1N0"/>
<dbReference type="CDD" id="cd07341">
    <property type="entry name" value="M56_BlaR1_MecR1_like"/>
    <property type="match status" value="1"/>
</dbReference>
<dbReference type="PANTHER" id="PTHR34978">
    <property type="entry name" value="POSSIBLE SENSOR-TRANSDUCER PROTEIN BLAR"/>
    <property type="match status" value="1"/>
</dbReference>
<evidence type="ECO:0000313" key="4">
    <source>
        <dbReference type="Proteomes" id="UP000075606"/>
    </source>
</evidence>
<dbReference type="InterPro" id="IPR052173">
    <property type="entry name" value="Beta-lactam_resp_regulator"/>
</dbReference>
<sequence length="583" mass="67717">MIEYLQKFMLGSLMLYSIYYLLLRNEKAFRFNRFYLLLIIPMSLTIPLITVQTSYVEVPIVTPQTSIETPQEEVLFSIPMQSYATEEEPVISKVDWNQILLYSYFSICIVLLIRFTLNLYRLNNFKKQGHLIQKQNYQLCLRDDLKSSFTFLNTIYTNKPKYLANLLPSTILEHEKAHVLQKHSYDIILMQLLNTALWFNPVIYLIKYSIKLNHEFLADEAVYQTSTSLPDYQKTLINYTKLNSNNEPLLASRLTFGETKKRLKMMVKATHQPTLWVKQTIGIASILLAIFLLGKHETIAKEISEGPEALTNFVHEDSTLIGKKVIPLVSLSPDTKVRYKNENGKVIESEFGKLSREQKVLFTSPECKGEVWTNSFFDSTIKWRSYMELLNWAKRAKQNKIPNFFGGENGIQSPQDTLPNKSNFFAPSPNRMVRFISTEGDTIKKLYKNLSDSELERFKQNEAEPAYLAPPPPRGIVPDNFAEQFSDEREYGVWLDGKRIRNSELKKYSADQIHHYWKSVLHRNAKNYGVHTFQLNMYTNKYFEERLNNGTWINLLTIPKGGIEELKEQKKSGNKSGNHPFPG</sequence>
<dbReference type="Pfam" id="PF05569">
    <property type="entry name" value="Peptidase_M56"/>
    <property type="match status" value="1"/>
</dbReference>
<keyword evidence="1" id="KW-0812">Transmembrane</keyword>
<dbReference type="PANTHER" id="PTHR34978:SF3">
    <property type="entry name" value="SLR0241 PROTEIN"/>
    <property type="match status" value="1"/>
</dbReference>